<dbReference type="GO" id="GO:0000139">
    <property type="term" value="C:Golgi membrane"/>
    <property type="evidence" value="ECO:0007669"/>
    <property type="project" value="UniProtKB-SubCell"/>
</dbReference>
<keyword evidence="5" id="KW-0812">Transmembrane</keyword>
<evidence type="ECO:0000313" key="11">
    <source>
        <dbReference type="EMBL" id="TPX34665.1"/>
    </source>
</evidence>
<keyword evidence="4" id="KW-0808">Transferase</keyword>
<evidence type="ECO:0000256" key="7">
    <source>
        <dbReference type="ARBA" id="ARBA00022989"/>
    </source>
</evidence>
<comment type="caution">
    <text evidence="11">The sequence shown here is derived from an EMBL/GenBank/DDBJ whole genome shotgun (WGS) entry which is preliminary data.</text>
</comment>
<protein>
    <recommendedName>
        <fullName evidence="10">Hexosyltransferase</fullName>
        <ecNumber evidence="10">2.4.1.-</ecNumber>
    </recommendedName>
</protein>
<accession>A0A507CAV8</accession>
<evidence type="ECO:0000256" key="6">
    <source>
        <dbReference type="ARBA" id="ARBA00022968"/>
    </source>
</evidence>
<evidence type="ECO:0000256" key="10">
    <source>
        <dbReference type="RuleBase" id="RU363063"/>
    </source>
</evidence>
<dbReference type="EC" id="2.4.1.-" evidence="10"/>
<keyword evidence="7" id="KW-1133">Transmembrane helix</keyword>
<keyword evidence="6" id="KW-0735">Signal-anchor</keyword>
<dbReference type="AlphaFoldDB" id="A0A507CAV8"/>
<dbReference type="PANTHER" id="PTHR11214:SF351">
    <property type="entry name" value="BETA-1,3-GALACTOSYLTRANSFERASE PVG3"/>
    <property type="match status" value="1"/>
</dbReference>
<evidence type="ECO:0000256" key="8">
    <source>
        <dbReference type="ARBA" id="ARBA00023034"/>
    </source>
</evidence>
<dbReference type="Pfam" id="PF01762">
    <property type="entry name" value="Galactosyl_T"/>
    <property type="match status" value="1"/>
</dbReference>
<dbReference type="InterPro" id="IPR002659">
    <property type="entry name" value="Glyco_trans_31"/>
</dbReference>
<keyword evidence="12" id="KW-1185">Reference proteome</keyword>
<sequence>MALGRSTTSSIHYEPLSTRLPSSEFVSEPLLPPEPLVSLYDTLRRQQELHNTSSINKTLLLGIFTTADRFSRRHVIRLTYLRQRPATIDYVFVIGRPRSNETDILAYVSLEIEMYSDILILDEEENMNGGKTYEWFSRVGRDIPSGMYMYVHKGDDDVWLMIQHLEHVLTVEGADKREGTYLGLQVGNLGYMAGWGYFLSYDLVKWISIDPYPRQHKAGHEDVQTGVWLNEHNKVKNFWNMSLVVFHEALWNTKHVDLAGPMESEKTMVIHNLKGDHFFILAARIFIRDGMPKRCQIPEGLAWEDLEPYLPQTHL</sequence>
<keyword evidence="3 10" id="KW-0328">Glycosyltransferase</keyword>
<dbReference type="GeneID" id="42003932"/>
<evidence type="ECO:0000256" key="5">
    <source>
        <dbReference type="ARBA" id="ARBA00022692"/>
    </source>
</evidence>
<dbReference type="Proteomes" id="UP000319731">
    <property type="component" value="Unassembled WGS sequence"/>
</dbReference>
<dbReference type="EMBL" id="QEAO01000012">
    <property type="protein sequence ID" value="TPX34665.1"/>
    <property type="molecule type" value="Genomic_DNA"/>
</dbReference>
<evidence type="ECO:0000256" key="9">
    <source>
        <dbReference type="ARBA" id="ARBA00023136"/>
    </source>
</evidence>
<evidence type="ECO:0000256" key="1">
    <source>
        <dbReference type="ARBA" id="ARBA00004323"/>
    </source>
</evidence>
<comment type="similarity">
    <text evidence="2 10">Belongs to the glycosyltransferase 31 family.</text>
</comment>
<evidence type="ECO:0000313" key="12">
    <source>
        <dbReference type="Proteomes" id="UP000319731"/>
    </source>
</evidence>
<dbReference type="PANTHER" id="PTHR11214">
    <property type="entry name" value="BETA-1,3-N-ACETYLGLUCOSAMINYLTRANSFERASE"/>
    <property type="match status" value="1"/>
</dbReference>
<evidence type="ECO:0000256" key="2">
    <source>
        <dbReference type="ARBA" id="ARBA00008661"/>
    </source>
</evidence>
<evidence type="ECO:0000256" key="3">
    <source>
        <dbReference type="ARBA" id="ARBA00022676"/>
    </source>
</evidence>
<comment type="subcellular location">
    <subcellularLocation>
        <location evidence="1 10">Golgi apparatus membrane</location>
        <topology evidence="1 10">Single-pass type II membrane protein</topology>
    </subcellularLocation>
</comment>
<evidence type="ECO:0000256" key="4">
    <source>
        <dbReference type="ARBA" id="ARBA00022679"/>
    </source>
</evidence>
<keyword evidence="8 10" id="KW-0333">Golgi apparatus</keyword>
<name>A0A507CAV8_9FUNG</name>
<organism evidence="11 12">
    <name type="scientific">Synchytrium microbalum</name>
    <dbReference type="NCBI Taxonomy" id="1806994"/>
    <lineage>
        <taxon>Eukaryota</taxon>
        <taxon>Fungi</taxon>
        <taxon>Fungi incertae sedis</taxon>
        <taxon>Chytridiomycota</taxon>
        <taxon>Chytridiomycota incertae sedis</taxon>
        <taxon>Chytridiomycetes</taxon>
        <taxon>Synchytriales</taxon>
        <taxon>Synchytriaceae</taxon>
        <taxon>Synchytrium</taxon>
    </lineage>
</organism>
<gene>
    <name evidence="11" type="ORF">SmJEL517_g02707</name>
</gene>
<dbReference type="RefSeq" id="XP_031025343.1">
    <property type="nucleotide sequence ID" value="XM_031168635.1"/>
</dbReference>
<dbReference type="Gene3D" id="3.90.550.50">
    <property type="match status" value="1"/>
</dbReference>
<keyword evidence="9" id="KW-0472">Membrane</keyword>
<proteinExistence type="inferred from homology"/>
<dbReference type="GO" id="GO:0051072">
    <property type="term" value="P:4,6-pyruvylated galactose residue biosynthetic process"/>
    <property type="evidence" value="ECO:0007669"/>
    <property type="project" value="TreeGrafter"/>
</dbReference>
<dbReference type="OrthoDB" id="2139606at2759"/>
<reference evidence="11 12" key="1">
    <citation type="journal article" date="2019" name="Sci. Rep.">
        <title>Comparative genomics of chytrid fungi reveal insights into the obligate biotrophic and pathogenic lifestyle of Synchytrium endobioticum.</title>
        <authorList>
            <person name="van de Vossenberg B.T.L.H."/>
            <person name="Warris S."/>
            <person name="Nguyen H.D.T."/>
            <person name="van Gent-Pelzer M.P.E."/>
            <person name="Joly D.L."/>
            <person name="van de Geest H.C."/>
            <person name="Bonants P.J.M."/>
            <person name="Smith D.S."/>
            <person name="Levesque C.A."/>
            <person name="van der Lee T.A.J."/>
        </authorList>
    </citation>
    <scope>NUCLEOTIDE SEQUENCE [LARGE SCALE GENOMIC DNA]</scope>
    <source>
        <strain evidence="11 12">JEL517</strain>
    </source>
</reference>
<dbReference type="GO" id="GO:0016758">
    <property type="term" value="F:hexosyltransferase activity"/>
    <property type="evidence" value="ECO:0007669"/>
    <property type="project" value="InterPro"/>
</dbReference>
<dbReference type="STRING" id="1806994.A0A507CAV8"/>